<accession>A0A1F6UMV4</accession>
<dbReference type="InterPro" id="IPR036890">
    <property type="entry name" value="HATPase_C_sf"/>
</dbReference>
<evidence type="ECO:0000313" key="4">
    <source>
        <dbReference type="EMBL" id="OGI58740.1"/>
    </source>
</evidence>
<evidence type="ECO:0000256" key="1">
    <source>
        <dbReference type="ARBA" id="ARBA00000085"/>
    </source>
</evidence>
<reference evidence="4 5" key="1">
    <citation type="journal article" date="2016" name="Nat. Commun.">
        <title>Thousands of microbial genomes shed light on interconnected biogeochemical processes in an aquifer system.</title>
        <authorList>
            <person name="Anantharaman K."/>
            <person name="Brown C.T."/>
            <person name="Hug L.A."/>
            <person name="Sharon I."/>
            <person name="Castelle C.J."/>
            <person name="Probst A.J."/>
            <person name="Thomas B.C."/>
            <person name="Singh A."/>
            <person name="Wilkins M.J."/>
            <person name="Karaoz U."/>
            <person name="Brodie E.L."/>
            <person name="Williams K.H."/>
            <person name="Hubbard S.S."/>
            <person name="Banfield J.F."/>
        </authorList>
    </citation>
    <scope>NUCLEOTIDE SEQUENCE [LARGE SCALE GENOMIC DNA]</scope>
</reference>
<dbReference type="EMBL" id="MFSV01000053">
    <property type="protein sequence ID" value="OGI58740.1"/>
    <property type="molecule type" value="Genomic_DNA"/>
</dbReference>
<sequence length="63" mass="6864">MAAEVMPRLFEPFFTTKEQGTGLGLSLANTLVEANGGKLEVLPPEHGGARFAMRFALYPRPET</sequence>
<dbReference type="Pfam" id="PF02518">
    <property type="entry name" value="HATPase_c"/>
    <property type="match status" value="1"/>
</dbReference>
<dbReference type="InterPro" id="IPR003594">
    <property type="entry name" value="HATPase_dom"/>
</dbReference>
<evidence type="ECO:0000313" key="5">
    <source>
        <dbReference type="Proteomes" id="UP000177950"/>
    </source>
</evidence>
<evidence type="ECO:0000256" key="2">
    <source>
        <dbReference type="ARBA" id="ARBA00012438"/>
    </source>
</evidence>
<name>A0A1F6UMV4_9PROT</name>
<evidence type="ECO:0000259" key="3">
    <source>
        <dbReference type="PROSITE" id="PS50109"/>
    </source>
</evidence>
<dbReference type="InterPro" id="IPR005467">
    <property type="entry name" value="His_kinase_dom"/>
</dbReference>
<comment type="caution">
    <text evidence="4">The sequence shown here is derived from an EMBL/GenBank/DDBJ whole genome shotgun (WGS) entry which is preliminary data.</text>
</comment>
<dbReference type="GO" id="GO:0004673">
    <property type="term" value="F:protein histidine kinase activity"/>
    <property type="evidence" value="ECO:0007669"/>
    <property type="project" value="UniProtKB-EC"/>
</dbReference>
<dbReference type="SUPFAM" id="SSF55874">
    <property type="entry name" value="ATPase domain of HSP90 chaperone/DNA topoisomerase II/histidine kinase"/>
    <property type="match status" value="1"/>
</dbReference>
<dbReference type="PANTHER" id="PTHR43065">
    <property type="entry name" value="SENSOR HISTIDINE KINASE"/>
    <property type="match status" value="1"/>
</dbReference>
<dbReference type="PROSITE" id="PS50109">
    <property type="entry name" value="HIS_KIN"/>
    <property type="match status" value="1"/>
</dbReference>
<dbReference type="AlphaFoldDB" id="A0A1F6UMV4"/>
<comment type="catalytic activity">
    <reaction evidence="1">
        <text>ATP + protein L-histidine = ADP + protein N-phospho-L-histidine.</text>
        <dbReference type="EC" id="2.7.13.3"/>
    </reaction>
</comment>
<dbReference type="Gene3D" id="3.30.565.10">
    <property type="entry name" value="Histidine kinase-like ATPase, C-terminal domain"/>
    <property type="match status" value="1"/>
</dbReference>
<dbReference type="PRINTS" id="PR00344">
    <property type="entry name" value="BCTRLSENSOR"/>
</dbReference>
<feature type="domain" description="Histidine kinase" evidence="3">
    <location>
        <begin position="1"/>
        <end position="59"/>
    </location>
</feature>
<protein>
    <recommendedName>
        <fullName evidence="2">histidine kinase</fullName>
        <ecNumber evidence="2">2.7.13.3</ecNumber>
    </recommendedName>
</protein>
<organism evidence="4 5">
    <name type="scientific">Candidatus Muproteobacteria bacterium RBG_19FT_COMBO_61_10</name>
    <dbReference type="NCBI Taxonomy" id="1817761"/>
    <lineage>
        <taxon>Bacteria</taxon>
        <taxon>Pseudomonadati</taxon>
        <taxon>Pseudomonadota</taxon>
        <taxon>Candidatus Muproteobacteria</taxon>
    </lineage>
</organism>
<dbReference type="InterPro" id="IPR004358">
    <property type="entry name" value="Sig_transdc_His_kin-like_C"/>
</dbReference>
<dbReference type="PANTHER" id="PTHR43065:SF42">
    <property type="entry name" value="TWO-COMPONENT SENSOR PPRA"/>
    <property type="match status" value="1"/>
</dbReference>
<dbReference type="EC" id="2.7.13.3" evidence="2"/>
<proteinExistence type="predicted"/>
<dbReference type="Proteomes" id="UP000177950">
    <property type="component" value="Unassembled WGS sequence"/>
</dbReference>
<gene>
    <name evidence="4" type="ORF">A2V58_03200</name>
</gene>